<proteinExistence type="predicted"/>
<dbReference type="Proteomes" id="UP000039865">
    <property type="component" value="Unassembled WGS sequence"/>
</dbReference>
<name>A0A078B096_STYLE</name>
<evidence type="ECO:0000313" key="2">
    <source>
        <dbReference type="Proteomes" id="UP000039865"/>
    </source>
</evidence>
<gene>
    <name evidence="1" type="primary">Contig12741.g13592</name>
    <name evidence="1" type="ORF">STYLEM_15603</name>
</gene>
<evidence type="ECO:0000313" key="1">
    <source>
        <dbReference type="EMBL" id="CDW86508.1"/>
    </source>
</evidence>
<dbReference type="EMBL" id="CCKQ01014716">
    <property type="protein sequence ID" value="CDW86508.1"/>
    <property type="molecule type" value="Genomic_DNA"/>
</dbReference>
<dbReference type="InParanoid" id="A0A078B096"/>
<keyword evidence="2" id="KW-1185">Reference proteome</keyword>
<reference evidence="1 2" key="1">
    <citation type="submission" date="2014-06" db="EMBL/GenBank/DDBJ databases">
        <authorList>
            <person name="Swart Estienne"/>
        </authorList>
    </citation>
    <scope>NUCLEOTIDE SEQUENCE [LARGE SCALE GENOMIC DNA]</scope>
    <source>
        <strain evidence="1 2">130c</strain>
    </source>
</reference>
<sequence length="224" mass="26773">MEDHMKQELKGLNPQSKKEYMMLKTILPQTQQKHVRIGENGQTLSPLTTAARIENTVDFESVRKAHFNITRKKKLQNFGLTWVEKTIKKFQHDTADGWLLRLSFQRKNIKSQSSNNFIKDDEILDFTEKANTPQHIESRLRKRSFHKKIVQLKQREDKALEMILHQKKIMNITQKCDRENKDIQRLLTNKIKKYEEEQLTEQIQSFWNKYRTMDVQSALNKFNV</sequence>
<accession>A0A078B096</accession>
<dbReference type="AlphaFoldDB" id="A0A078B096"/>
<protein>
    <submittedName>
        <fullName evidence="1">Uncharacterized protein</fullName>
    </submittedName>
</protein>
<organism evidence="1 2">
    <name type="scientific">Stylonychia lemnae</name>
    <name type="common">Ciliate</name>
    <dbReference type="NCBI Taxonomy" id="5949"/>
    <lineage>
        <taxon>Eukaryota</taxon>
        <taxon>Sar</taxon>
        <taxon>Alveolata</taxon>
        <taxon>Ciliophora</taxon>
        <taxon>Intramacronucleata</taxon>
        <taxon>Spirotrichea</taxon>
        <taxon>Stichotrichia</taxon>
        <taxon>Sporadotrichida</taxon>
        <taxon>Oxytrichidae</taxon>
        <taxon>Stylonychinae</taxon>
        <taxon>Stylonychia</taxon>
    </lineage>
</organism>